<keyword evidence="2" id="KW-1185">Reference proteome</keyword>
<dbReference type="RefSeq" id="WP_258824300.1">
    <property type="nucleotide sequence ID" value="NZ_JANUHB010000006.1"/>
</dbReference>
<sequence length="280" mass="31784">MFKKNFYRDCYLQTGWLPMQPLTQAVAVGDVCQVLQGRFQPLLNLEHAHLVEPLHTSAPVPLAPPDFSLARNVILAASEARWSDDGDGERRQWTRQALEFAQAGDFLFYCKEARARLLRNWHQLRDDATIKLTQTHFGFREVYVVTGIARTDEWALAVAGQPGARLEMSAAGDNGNWHALLGHASARTERSQGMASYEVGRGQPAYFFKAKKLILSDKMHDRYLNHLFDNEARHSHLEIASWNKASLLNLSRANELTLNTCIEFFSWADLSLDDVERLEA</sequence>
<proteinExistence type="predicted"/>
<reference evidence="1 2" key="1">
    <citation type="submission" date="2022-08" db="EMBL/GenBank/DDBJ databases">
        <title>Reclassification of Massilia species as members of the genera Telluria, Duganella, Pseudoduganella, Mokoshia gen. nov. and Zemynaea gen. nov. using orthogonal and non-orthogonal genome-based approaches.</title>
        <authorList>
            <person name="Bowman J.P."/>
        </authorList>
    </citation>
    <scope>NUCLEOTIDE SEQUENCE [LARGE SCALE GENOMIC DNA]</scope>
    <source>
        <strain evidence="1 2">JCM 31605</strain>
    </source>
</reference>
<comment type="caution">
    <text evidence="1">The sequence shown here is derived from an EMBL/GenBank/DDBJ whole genome shotgun (WGS) entry which is preliminary data.</text>
</comment>
<evidence type="ECO:0000313" key="2">
    <source>
        <dbReference type="Proteomes" id="UP001206126"/>
    </source>
</evidence>
<name>A0ABT2DGM8_9BURK</name>
<dbReference type="Proteomes" id="UP001206126">
    <property type="component" value="Unassembled WGS sequence"/>
</dbReference>
<evidence type="ECO:0000313" key="1">
    <source>
        <dbReference type="EMBL" id="MCS0810474.1"/>
    </source>
</evidence>
<gene>
    <name evidence="1" type="ORF">NX774_21350</name>
</gene>
<dbReference type="EMBL" id="JANUHB010000006">
    <property type="protein sequence ID" value="MCS0810474.1"/>
    <property type="molecule type" value="Genomic_DNA"/>
</dbReference>
<protein>
    <submittedName>
        <fullName evidence="1">Uncharacterized protein</fullName>
    </submittedName>
</protein>
<organism evidence="1 2">
    <name type="scientific">Massilia agilis</name>
    <dbReference type="NCBI Taxonomy" id="1811226"/>
    <lineage>
        <taxon>Bacteria</taxon>
        <taxon>Pseudomonadati</taxon>
        <taxon>Pseudomonadota</taxon>
        <taxon>Betaproteobacteria</taxon>
        <taxon>Burkholderiales</taxon>
        <taxon>Oxalobacteraceae</taxon>
        <taxon>Telluria group</taxon>
        <taxon>Massilia</taxon>
    </lineage>
</organism>
<accession>A0ABT2DGM8</accession>